<reference evidence="3" key="1">
    <citation type="submission" date="2015-11" db="EMBL/GenBank/DDBJ databases">
        <title>De novo transcriptome assembly of four potential Pierce s Disease insect vectors from Arizona vineyards.</title>
        <authorList>
            <person name="Tassone E.E."/>
        </authorList>
    </citation>
    <scope>NUCLEOTIDE SEQUENCE</scope>
</reference>
<gene>
    <name evidence="3" type="ORF">g.9628</name>
</gene>
<dbReference type="SUPFAM" id="SSF46689">
    <property type="entry name" value="Homeodomain-like"/>
    <property type="match status" value="1"/>
</dbReference>
<dbReference type="GO" id="GO:0006313">
    <property type="term" value="P:DNA transposition"/>
    <property type="evidence" value="ECO:0007669"/>
    <property type="project" value="InterPro"/>
</dbReference>
<sequence>SLNQAMAMLNIGESMRSVADRFNVSVSVIHRARQRFLETGSVSYRHGGGGGRRTTAAQDRFSGIQALRRRTITARILQAELRQATHTLVSTQTIRRRLHEQNLRSRVPKKFPKLT</sequence>
<dbReference type="Pfam" id="PF01498">
    <property type="entry name" value="HTH_Tnp_Tc3_2"/>
    <property type="match status" value="1"/>
</dbReference>
<feature type="non-terminal residue" evidence="3">
    <location>
        <position position="1"/>
    </location>
</feature>
<dbReference type="InterPro" id="IPR009057">
    <property type="entry name" value="Homeodomain-like_sf"/>
</dbReference>
<accession>A0A1B6FBU5</accession>
<name>A0A1B6FBU5_9HEMI</name>
<evidence type="ECO:0000256" key="1">
    <source>
        <dbReference type="ARBA" id="ARBA00004123"/>
    </source>
</evidence>
<dbReference type="AlphaFoldDB" id="A0A1B6FBU5"/>
<proteinExistence type="predicted"/>
<evidence type="ECO:0000313" key="3">
    <source>
        <dbReference type="EMBL" id="JAS47710.1"/>
    </source>
</evidence>
<dbReference type="GO" id="GO:0003677">
    <property type="term" value="F:DNA binding"/>
    <property type="evidence" value="ECO:0007669"/>
    <property type="project" value="InterPro"/>
</dbReference>
<evidence type="ECO:0000259" key="2">
    <source>
        <dbReference type="Pfam" id="PF01498"/>
    </source>
</evidence>
<organism evidence="3">
    <name type="scientific">Cuerna arida</name>
    <dbReference type="NCBI Taxonomy" id="1464854"/>
    <lineage>
        <taxon>Eukaryota</taxon>
        <taxon>Metazoa</taxon>
        <taxon>Ecdysozoa</taxon>
        <taxon>Arthropoda</taxon>
        <taxon>Hexapoda</taxon>
        <taxon>Insecta</taxon>
        <taxon>Pterygota</taxon>
        <taxon>Neoptera</taxon>
        <taxon>Paraneoptera</taxon>
        <taxon>Hemiptera</taxon>
        <taxon>Auchenorrhyncha</taxon>
        <taxon>Membracoidea</taxon>
        <taxon>Cicadellidae</taxon>
        <taxon>Cicadellinae</taxon>
        <taxon>Proconiini</taxon>
        <taxon>Cuerna</taxon>
    </lineage>
</organism>
<comment type="subcellular location">
    <subcellularLocation>
        <location evidence="1">Nucleus</location>
    </subcellularLocation>
</comment>
<dbReference type="GO" id="GO:0015074">
    <property type="term" value="P:DNA integration"/>
    <property type="evidence" value="ECO:0007669"/>
    <property type="project" value="InterPro"/>
</dbReference>
<protein>
    <recommendedName>
        <fullName evidence="2">Transposase Tc1-like domain-containing protein</fullName>
    </recommendedName>
</protein>
<dbReference type="GO" id="GO:0005634">
    <property type="term" value="C:nucleus"/>
    <property type="evidence" value="ECO:0007669"/>
    <property type="project" value="UniProtKB-SubCell"/>
</dbReference>
<dbReference type="InterPro" id="IPR002492">
    <property type="entry name" value="Transposase_Tc1-like"/>
</dbReference>
<dbReference type="EMBL" id="GECZ01022059">
    <property type="protein sequence ID" value="JAS47710.1"/>
    <property type="molecule type" value="Transcribed_RNA"/>
</dbReference>
<feature type="domain" description="Transposase Tc1-like" evidence="2">
    <location>
        <begin position="68"/>
        <end position="115"/>
    </location>
</feature>